<dbReference type="AlphaFoldDB" id="A0A0W0Y7A7"/>
<dbReference type="PATRIC" id="fig|45073.5.peg.98"/>
<proteinExistence type="predicted"/>
<evidence type="ECO:0000313" key="3">
    <source>
        <dbReference type="EMBL" id="KTD52640.1"/>
    </source>
</evidence>
<keyword evidence="2" id="KW-0812">Transmembrane</keyword>
<keyword evidence="4" id="KW-1185">Reference proteome</keyword>
<dbReference type="STRING" id="45073.Lqui_0093"/>
<evidence type="ECO:0000313" key="4">
    <source>
        <dbReference type="Proteomes" id="UP000054618"/>
    </source>
</evidence>
<dbReference type="Proteomes" id="UP000054618">
    <property type="component" value="Unassembled WGS sequence"/>
</dbReference>
<comment type="caution">
    <text evidence="3">The sequence shown here is derived from an EMBL/GenBank/DDBJ whole genome shotgun (WGS) entry which is preliminary data.</text>
</comment>
<evidence type="ECO:0000256" key="1">
    <source>
        <dbReference type="SAM" id="Coils"/>
    </source>
</evidence>
<dbReference type="EMBL" id="LNYS01000002">
    <property type="protein sequence ID" value="KTD52640.1"/>
    <property type="molecule type" value="Genomic_DNA"/>
</dbReference>
<feature type="coiled-coil region" evidence="1">
    <location>
        <begin position="738"/>
        <end position="814"/>
    </location>
</feature>
<name>A0A0W0Y7A7_9GAMM</name>
<keyword evidence="1" id="KW-0175">Coiled coil</keyword>
<accession>A0A0W0Y7A7</accession>
<dbReference type="RefSeq" id="WP_058506232.1">
    <property type="nucleotide sequence ID" value="NZ_CAAAIK010000018.1"/>
</dbReference>
<keyword evidence="2" id="KW-0472">Membrane</keyword>
<organism evidence="3 4">
    <name type="scientific">Legionella quinlivanii</name>
    <dbReference type="NCBI Taxonomy" id="45073"/>
    <lineage>
        <taxon>Bacteria</taxon>
        <taxon>Pseudomonadati</taxon>
        <taxon>Pseudomonadota</taxon>
        <taxon>Gammaproteobacteria</taxon>
        <taxon>Legionellales</taxon>
        <taxon>Legionellaceae</taxon>
        <taxon>Legionella</taxon>
    </lineage>
</organism>
<feature type="transmembrane region" description="Helical" evidence="2">
    <location>
        <begin position="948"/>
        <end position="974"/>
    </location>
</feature>
<gene>
    <name evidence="3" type="ORF">Lqui_0093</name>
</gene>
<evidence type="ECO:0000256" key="2">
    <source>
        <dbReference type="SAM" id="Phobius"/>
    </source>
</evidence>
<reference evidence="3 4" key="1">
    <citation type="submission" date="2015-11" db="EMBL/GenBank/DDBJ databases">
        <title>Genomic analysis of 38 Legionella species identifies large and diverse effector repertoires.</title>
        <authorList>
            <person name="Burstein D."/>
            <person name="Amaro F."/>
            <person name="Zusman T."/>
            <person name="Lifshitz Z."/>
            <person name="Cohen O."/>
            <person name="Gilbert J.A."/>
            <person name="Pupko T."/>
            <person name="Shuman H.A."/>
            <person name="Segal G."/>
        </authorList>
    </citation>
    <scope>NUCLEOTIDE SEQUENCE [LARGE SCALE GENOMIC DNA]</scope>
    <source>
        <strain evidence="3 4">CDC#1442-AUS-E</strain>
    </source>
</reference>
<dbReference type="OrthoDB" id="5651329at2"/>
<protein>
    <submittedName>
        <fullName evidence="3">Uncharacterized protein</fullName>
    </submittedName>
</protein>
<sequence>MTFLVTYLGTDTEHIQGTNPFYPRGESLSGAANAVASTPRDYLVSDKVEHLVSDEQILIDGPTTLGTEVGDRIARGVLAMIDAVSRGEKDFAIAAHSRGAVQGILSAHEMERIQNLFKQDPLPVDLIAEIKKSPCPYTRAAFNTPLLSERLGKINLENVGKHIQDANISMFTIDPVPGGRYHGAPVAWVDPRFYRIPGIVKQYEQYVYQNERTRCFKAIVPACDSPDTVFKLTSLPGHHGTGSGNAKDQQFREVPKEKGVTTHVQDLLVLKLLDFYRRNNVEFKSDADLRDAPISDEMKELISPLLALRNDPAKYKARLDKEYLAVYSEIIKNREAYKHFDNTGYAVLGQEQGIWALFGLNKNDRIIHYQAHNDTFLSSVASEAIGENFLNYEHAQLYLNDLLKLGEDTTLADMIENASRQFSILARHVHLLSQPQSMTDSVHQDQLAQALKESPGKELLSEALRFLIHEVSEAYLNNEFRNDQERGEVFNAVSQAFATFAEAAPKYPLAANILDELQKGLKATLQTKQAMLIEQSSKVFREIDRFHHLDDLFKQLEPVLKLDNPELKEIQAILREMQQEILSAKEQQFSASKLALLTETYYMKLDAYRNRTGNSSPQVLPYLDQINMIMLETLENQRAESTSVEKKIYESLETHRALDDFIRGLDDFKGFNLDLNLTEMQRELFEKQTILKQSTADYIYKEKIPLERVQAICGETNKAFYSNVAYQAIALGTPDPALLAKEKEVEQQYERVDELEKITARQQQKIEEQQSILAQNEELIAEQQGKIIQRDQHIGQIEEELQKQRVKLENQSAVLDAHVTALGLKEAANKQLQAKYNDTDEAECLILIEKKLSPLTQNYLQHLWKDIQKQAKTNEPFPKNWRQALNKGYPGVDNKLLEKFSITVDLFEKLNDRESAPDHSERVSNFYRLLDSRHKVLSQHRDERWNNFVAKAVVFVVATGILPGLAILGIMALAKGHSLGQSSGHTFFKTAKEEITKTNPELVEDQSLDLNPGASGG</sequence>
<keyword evidence="2" id="KW-1133">Transmembrane helix</keyword>